<evidence type="ECO:0000256" key="12">
    <source>
        <dbReference type="ARBA" id="ARBA00023012"/>
    </source>
</evidence>
<dbReference type="PROSITE" id="PS50110">
    <property type="entry name" value="RESPONSE_REGULATORY"/>
    <property type="match status" value="1"/>
</dbReference>
<dbReference type="InterPro" id="IPR011006">
    <property type="entry name" value="CheY-like_superfamily"/>
</dbReference>
<evidence type="ECO:0000256" key="1">
    <source>
        <dbReference type="ARBA" id="ARBA00000085"/>
    </source>
</evidence>
<dbReference type="RefSeq" id="WP_128198060.1">
    <property type="nucleotide sequence ID" value="NZ_SACT01000002.1"/>
</dbReference>
<dbReference type="SMART" id="SM00448">
    <property type="entry name" value="REC"/>
    <property type="match status" value="1"/>
</dbReference>
<keyword evidence="4 17" id="KW-0597">Phosphoprotein</keyword>
<dbReference type="Proteomes" id="UP000288178">
    <property type="component" value="Unassembled WGS sequence"/>
</dbReference>
<comment type="subcellular location">
    <subcellularLocation>
        <location evidence="2">Membrane</location>
    </subcellularLocation>
</comment>
<dbReference type="FunFam" id="3.30.565.10:FF:000010">
    <property type="entry name" value="Sensor histidine kinase RcsC"/>
    <property type="match status" value="1"/>
</dbReference>
<dbReference type="InterPro" id="IPR005467">
    <property type="entry name" value="His_kinase_dom"/>
</dbReference>
<dbReference type="SUPFAM" id="SSF55785">
    <property type="entry name" value="PYP-like sensor domain (PAS domain)"/>
    <property type="match status" value="3"/>
</dbReference>
<dbReference type="FunFam" id="1.10.287.130:FF:000004">
    <property type="entry name" value="Ethylene receptor 1"/>
    <property type="match status" value="1"/>
</dbReference>
<evidence type="ECO:0000259" key="21">
    <source>
        <dbReference type="PROSITE" id="PS50113"/>
    </source>
</evidence>
<dbReference type="InterPro" id="IPR000700">
    <property type="entry name" value="PAS-assoc_C"/>
</dbReference>
<dbReference type="Pfam" id="PF08447">
    <property type="entry name" value="PAS_3"/>
    <property type="match status" value="1"/>
</dbReference>
<organism evidence="22 23">
    <name type="scientific">Rubrivivax albus</name>
    <dbReference type="NCBI Taxonomy" id="2499835"/>
    <lineage>
        <taxon>Bacteria</taxon>
        <taxon>Pseudomonadati</taxon>
        <taxon>Pseudomonadota</taxon>
        <taxon>Betaproteobacteria</taxon>
        <taxon>Burkholderiales</taxon>
        <taxon>Sphaerotilaceae</taxon>
        <taxon>Rubrivivax</taxon>
    </lineage>
</organism>
<dbReference type="Gene3D" id="3.30.565.10">
    <property type="entry name" value="Histidine kinase-like ATPase, C-terminal domain"/>
    <property type="match status" value="1"/>
</dbReference>
<feature type="domain" description="PAS" evidence="20">
    <location>
        <begin position="265"/>
        <end position="336"/>
    </location>
</feature>
<dbReference type="Pfam" id="PF00072">
    <property type="entry name" value="Response_reg"/>
    <property type="match status" value="1"/>
</dbReference>
<dbReference type="SMART" id="SM00388">
    <property type="entry name" value="HisKA"/>
    <property type="match status" value="1"/>
</dbReference>
<accession>A0A3S3SDU9</accession>
<dbReference type="InterPro" id="IPR013656">
    <property type="entry name" value="PAS_4"/>
</dbReference>
<evidence type="ECO:0000256" key="7">
    <source>
        <dbReference type="ARBA" id="ARBA00022729"/>
    </source>
</evidence>
<protein>
    <recommendedName>
        <fullName evidence="16">Virulence sensor protein BvgS</fullName>
        <ecNumber evidence="3">2.7.13.3</ecNumber>
    </recommendedName>
</protein>
<evidence type="ECO:0000256" key="15">
    <source>
        <dbReference type="ARBA" id="ARBA00058004"/>
    </source>
</evidence>
<feature type="domain" description="PAS" evidence="20">
    <location>
        <begin position="135"/>
        <end position="207"/>
    </location>
</feature>
<keyword evidence="11" id="KW-1133">Transmembrane helix</keyword>
<evidence type="ECO:0000256" key="9">
    <source>
        <dbReference type="ARBA" id="ARBA00022777"/>
    </source>
</evidence>
<sequence length="807" mass="88947">MAVESSDTVAVPAALTLFEHLADAVYLLDPETSRIVWGNRAAWESLGLSAAEVLDHSVLSLQMDVTGAPQWSEIAAVIRSMPCYTFVGRHRHAAGHEVAVEVNTTRFFDQGREYFLSAARDVTRRVALEAELKSREKQLWFALNEAMDGLWDWDIPSSHVFFSPQLKRMLGYGPDEMAPDLATWAHNIHPDDAARVQHLLDQHLQGRRARYEAEYRLRNRNGQYVWVLDRGRVCERDAQGVPTRAVGMVQNVTQEREARAALQRSEMAQRTLIAALPDVIMRLDSEGRHLFVSENIATLTPIPVSAILGRTHEELGLPEDQCRYWNDTLAEVLRSGEPQESSFEIDTPRGRRTVSCRTVPERDIDGTVSSVLAICRDVTERRRAQAELARHRDHLEELVAQRTAALSQAMAAAESANRAKSRFLANMSHELRTPLGAIIGTASLARERVTDPALRQQLDTMQQASQHLLGLISDILDLSKIEAERMVLRDAMFELEPVLDSVKRLAGTRAQEKGLLLQHTLAPALEGSTWMGDALRLKQVLLNLVDNAIKFTAHGGVQVFVQLLPEDMLRFDVVDDGIGVTPADRERLFRPFEQADDVAGHRHGGTGLGLAIARELVRMMGGDIGVDSEPGRGSRFWFTVRLRRASRLAGMPTLPTSDGPGLRDTLSRDFAGSAVLLAEDDPVSREICTELLQRAGLVVTTAEDGETAATLAAQRAYALVVMDMQMPRRGGLEVTAGLRAAGPNQHTPVVALTANAFDDDRQRCLDAGMDAFLTKPIDIALLYATVARLLATGRAQAPGTLSACGRA</sequence>
<keyword evidence="10" id="KW-0067">ATP-binding</keyword>
<dbReference type="InterPro" id="IPR003661">
    <property type="entry name" value="HisK_dim/P_dom"/>
</dbReference>
<evidence type="ECO:0000256" key="10">
    <source>
        <dbReference type="ARBA" id="ARBA00022840"/>
    </source>
</evidence>
<dbReference type="InterPro" id="IPR035965">
    <property type="entry name" value="PAS-like_dom_sf"/>
</dbReference>
<dbReference type="InterPro" id="IPR013655">
    <property type="entry name" value="PAS_fold_3"/>
</dbReference>
<dbReference type="Pfam" id="PF13426">
    <property type="entry name" value="PAS_9"/>
    <property type="match status" value="1"/>
</dbReference>
<dbReference type="InterPro" id="IPR001610">
    <property type="entry name" value="PAC"/>
</dbReference>
<comment type="function">
    <text evidence="15">Member of the two-component regulatory system BvgS/BvgA. Phosphorylates BvgA via a four-step phosphorelay in response to environmental signals.</text>
</comment>
<dbReference type="InterPro" id="IPR000014">
    <property type="entry name" value="PAS"/>
</dbReference>
<keyword evidence="23" id="KW-1185">Reference proteome</keyword>
<evidence type="ECO:0000256" key="14">
    <source>
        <dbReference type="ARBA" id="ARBA00023136"/>
    </source>
</evidence>
<dbReference type="Gene3D" id="1.10.287.130">
    <property type="match status" value="1"/>
</dbReference>
<dbReference type="Pfam" id="PF02518">
    <property type="entry name" value="HATPase_c"/>
    <property type="match status" value="1"/>
</dbReference>
<evidence type="ECO:0000313" key="23">
    <source>
        <dbReference type="Proteomes" id="UP000288178"/>
    </source>
</evidence>
<dbReference type="GO" id="GO:0005524">
    <property type="term" value="F:ATP binding"/>
    <property type="evidence" value="ECO:0007669"/>
    <property type="project" value="UniProtKB-KW"/>
</dbReference>
<evidence type="ECO:0000256" key="8">
    <source>
        <dbReference type="ARBA" id="ARBA00022741"/>
    </source>
</evidence>
<keyword evidence="14" id="KW-0472">Membrane</keyword>
<evidence type="ECO:0000256" key="4">
    <source>
        <dbReference type="ARBA" id="ARBA00022553"/>
    </source>
</evidence>
<dbReference type="SUPFAM" id="SSF52172">
    <property type="entry name" value="CheY-like"/>
    <property type="match status" value="1"/>
</dbReference>
<dbReference type="InterPro" id="IPR003594">
    <property type="entry name" value="HATPase_dom"/>
</dbReference>
<dbReference type="SMART" id="SM00086">
    <property type="entry name" value="PAC"/>
    <property type="match status" value="3"/>
</dbReference>
<dbReference type="SMART" id="SM00387">
    <property type="entry name" value="HATPase_c"/>
    <property type="match status" value="1"/>
</dbReference>
<dbReference type="Pfam" id="PF08448">
    <property type="entry name" value="PAS_4"/>
    <property type="match status" value="1"/>
</dbReference>
<dbReference type="AlphaFoldDB" id="A0A3S3SDU9"/>
<keyword evidence="5" id="KW-0808">Transferase</keyword>
<dbReference type="Gene3D" id="3.30.450.20">
    <property type="entry name" value="PAS domain"/>
    <property type="match status" value="3"/>
</dbReference>
<name>A0A3S3SDU9_9BURK</name>
<keyword evidence="9" id="KW-0418">Kinase</keyword>
<gene>
    <name evidence="22" type="ORF">ENE75_09730</name>
</gene>
<dbReference type="InterPro" id="IPR036097">
    <property type="entry name" value="HisK_dim/P_sf"/>
</dbReference>
<dbReference type="OrthoDB" id="5290456at2"/>
<dbReference type="InterPro" id="IPR001789">
    <property type="entry name" value="Sig_transdc_resp-reg_receiver"/>
</dbReference>
<evidence type="ECO:0000259" key="18">
    <source>
        <dbReference type="PROSITE" id="PS50109"/>
    </source>
</evidence>
<dbReference type="GO" id="GO:0000155">
    <property type="term" value="F:phosphorelay sensor kinase activity"/>
    <property type="evidence" value="ECO:0007669"/>
    <property type="project" value="InterPro"/>
</dbReference>
<proteinExistence type="predicted"/>
<dbReference type="EMBL" id="SACT01000002">
    <property type="protein sequence ID" value="RVT52688.1"/>
    <property type="molecule type" value="Genomic_DNA"/>
</dbReference>
<comment type="catalytic activity">
    <reaction evidence="1">
        <text>ATP + protein L-histidine = ADP + protein N-phospho-L-histidine.</text>
        <dbReference type="EC" id="2.7.13.3"/>
    </reaction>
</comment>
<dbReference type="PANTHER" id="PTHR45339:SF5">
    <property type="entry name" value="HISTIDINE KINASE"/>
    <property type="match status" value="1"/>
</dbReference>
<evidence type="ECO:0000256" key="6">
    <source>
        <dbReference type="ARBA" id="ARBA00022692"/>
    </source>
</evidence>
<dbReference type="PRINTS" id="PR00344">
    <property type="entry name" value="BCTRLSENSOR"/>
</dbReference>
<dbReference type="CDD" id="cd00082">
    <property type="entry name" value="HisKA"/>
    <property type="match status" value="1"/>
</dbReference>
<evidence type="ECO:0000259" key="20">
    <source>
        <dbReference type="PROSITE" id="PS50112"/>
    </source>
</evidence>
<keyword evidence="6" id="KW-0812">Transmembrane</keyword>
<feature type="modified residue" description="4-aspartylphosphate" evidence="17">
    <location>
        <position position="723"/>
    </location>
</feature>
<dbReference type="Gene3D" id="3.40.50.2300">
    <property type="match status" value="1"/>
</dbReference>
<feature type="domain" description="Histidine kinase" evidence="18">
    <location>
        <begin position="426"/>
        <end position="644"/>
    </location>
</feature>
<evidence type="ECO:0000259" key="19">
    <source>
        <dbReference type="PROSITE" id="PS50110"/>
    </source>
</evidence>
<keyword evidence="8" id="KW-0547">Nucleotide-binding</keyword>
<feature type="domain" description="PAC" evidence="21">
    <location>
        <begin position="211"/>
        <end position="264"/>
    </location>
</feature>
<dbReference type="PANTHER" id="PTHR45339">
    <property type="entry name" value="HYBRID SIGNAL TRANSDUCTION HISTIDINE KINASE J"/>
    <property type="match status" value="1"/>
</dbReference>
<evidence type="ECO:0000256" key="16">
    <source>
        <dbReference type="ARBA" id="ARBA00070152"/>
    </source>
</evidence>
<dbReference type="CDD" id="cd00130">
    <property type="entry name" value="PAS"/>
    <property type="match status" value="2"/>
</dbReference>
<dbReference type="GO" id="GO:0016020">
    <property type="term" value="C:membrane"/>
    <property type="evidence" value="ECO:0007669"/>
    <property type="project" value="UniProtKB-SubCell"/>
</dbReference>
<evidence type="ECO:0000313" key="22">
    <source>
        <dbReference type="EMBL" id="RVT52688.1"/>
    </source>
</evidence>
<feature type="domain" description="Response regulatory" evidence="19">
    <location>
        <begin position="674"/>
        <end position="790"/>
    </location>
</feature>
<keyword evidence="13" id="KW-0843">Virulence</keyword>
<evidence type="ECO:0000256" key="3">
    <source>
        <dbReference type="ARBA" id="ARBA00012438"/>
    </source>
</evidence>
<reference evidence="22 23" key="1">
    <citation type="submission" date="2019-01" db="EMBL/GenBank/DDBJ databases">
        <authorList>
            <person name="Chen W.-M."/>
        </authorList>
    </citation>
    <scope>NUCLEOTIDE SEQUENCE [LARGE SCALE GENOMIC DNA]</scope>
    <source>
        <strain evidence="22 23">ICH-3</strain>
    </source>
</reference>
<dbReference type="SUPFAM" id="SSF55874">
    <property type="entry name" value="ATPase domain of HSP90 chaperone/DNA topoisomerase II/histidine kinase"/>
    <property type="match status" value="1"/>
</dbReference>
<evidence type="ECO:0000256" key="2">
    <source>
        <dbReference type="ARBA" id="ARBA00004370"/>
    </source>
</evidence>
<dbReference type="NCBIfam" id="TIGR00229">
    <property type="entry name" value="sensory_box"/>
    <property type="match status" value="3"/>
</dbReference>
<dbReference type="Pfam" id="PF00512">
    <property type="entry name" value="HisKA"/>
    <property type="match status" value="1"/>
</dbReference>
<dbReference type="PROSITE" id="PS50113">
    <property type="entry name" value="PAC"/>
    <property type="match status" value="2"/>
</dbReference>
<feature type="domain" description="PAC" evidence="21">
    <location>
        <begin position="339"/>
        <end position="390"/>
    </location>
</feature>
<comment type="caution">
    <text evidence="22">The sequence shown here is derived from an EMBL/GenBank/DDBJ whole genome shotgun (WGS) entry which is preliminary data.</text>
</comment>
<dbReference type="CDD" id="cd17546">
    <property type="entry name" value="REC_hyHK_CKI1_RcsC-like"/>
    <property type="match status" value="1"/>
</dbReference>
<dbReference type="SUPFAM" id="SSF47384">
    <property type="entry name" value="Homodimeric domain of signal transducing histidine kinase"/>
    <property type="match status" value="1"/>
</dbReference>
<dbReference type="EC" id="2.7.13.3" evidence="3"/>
<dbReference type="InterPro" id="IPR004358">
    <property type="entry name" value="Sig_transdc_His_kin-like_C"/>
</dbReference>
<dbReference type="PROSITE" id="PS50109">
    <property type="entry name" value="HIS_KIN"/>
    <property type="match status" value="1"/>
</dbReference>
<evidence type="ECO:0000256" key="11">
    <source>
        <dbReference type="ARBA" id="ARBA00022989"/>
    </source>
</evidence>
<dbReference type="InterPro" id="IPR036890">
    <property type="entry name" value="HATPase_C_sf"/>
</dbReference>
<dbReference type="SMART" id="SM00091">
    <property type="entry name" value="PAS"/>
    <property type="match status" value="3"/>
</dbReference>
<dbReference type="PROSITE" id="PS50112">
    <property type="entry name" value="PAS"/>
    <property type="match status" value="2"/>
</dbReference>
<keyword evidence="7" id="KW-0732">Signal</keyword>
<evidence type="ECO:0000256" key="13">
    <source>
        <dbReference type="ARBA" id="ARBA00023026"/>
    </source>
</evidence>
<dbReference type="CDD" id="cd16922">
    <property type="entry name" value="HATPase_EvgS-ArcB-TorS-like"/>
    <property type="match status" value="1"/>
</dbReference>
<keyword evidence="12" id="KW-0902">Two-component regulatory system</keyword>
<evidence type="ECO:0000256" key="17">
    <source>
        <dbReference type="PROSITE-ProRule" id="PRU00169"/>
    </source>
</evidence>
<evidence type="ECO:0000256" key="5">
    <source>
        <dbReference type="ARBA" id="ARBA00022679"/>
    </source>
</evidence>